<dbReference type="Gene3D" id="1.10.260.40">
    <property type="entry name" value="lambda repressor-like DNA-binding domains"/>
    <property type="match status" value="1"/>
</dbReference>
<dbReference type="Pfam" id="PF01381">
    <property type="entry name" value="HTH_3"/>
    <property type="match status" value="1"/>
</dbReference>
<comment type="caution">
    <text evidence="2">The sequence shown here is derived from an EMBL/GenBank/DDBJ whole genome shotgun (WGS) entry which is preliminary data.</text>
</comment>
<evidence type="ECO:0000313" key="3">
    <source>
        <dbReference type="Proteomes" id="UP000584642"/>
    </source>
</evidence>
<dbReference type="CDD" id="cd00093">
    <property type="entry name" value="HTH_XRE"/>
    <property type="match status" value="1"/>
</dbReference>
<name>A0ABX2T621_9PROT</name>
<sequence>MADAADFLDGKPAAVRVTAVNIPEHIDVRALREAVGATQVEFSRRFAIPVDTLRKWERGVREPDAAGRAYLALIKRDPKAVEALLVGP</sequence>
<proteinExistence type="predicted"/>
<evidence type="ECO:0000313" key="2">
    <source>
        <dbReference type="EMBL" id="NYZ18095.1"/>
    </source>
</evidence>
<dbReference type="SUPFAM" id="SSF47413">
    <property type="entry name" value="lambda repressor-like DNA-binding domains"/>
    <property type="match status" value="1"/>
</dbReference>
<dbReference type="Proteomes" id="UP000584642">
    <property type="component" value="Unassembled WGS sequence"/>
</dbReference>
<organism evidence="2 3">
    <name type="scientific">Azospirillum oleiclasticum</name>
    <dbReference type="NCBI Taxonomy" id="2735135"/>
    <lineage>
        <taxon>Bacteria</taxon>
        <taxon>Pseudomonadati</taxon>
        <taxon>Pseudomonadota</taxon>
        <taxon>Alphaproteobacteria</taxon>
        <taxon>Rhodospirillales</taxon>
        <taxon>Azospirillaceae</taxon>
        <taxon>Azospirillum</taxon>
    </lineage>
</organism>
<evidence type="ECO:0000259" key="1">
    <source>
        <dbReference type="PROSITE" id="PS50943"/>
    </source>
</evidence>
<protein>
    <submittedName>
        <fullName evidence="2">Helix-turn-helix domain-containing protein</fullName>
    </submittedName>
</protein>
<dbReference type="InterPro" id="IPR001387">
    <property type="entry name" value="Cro/C1-type_HTH"/>
</dbReference>
<accession>A0ABX2T621</accession>
<dbReference type="EMBL" id="JABFDB010000001">
    <property type="protein sequence ID" value="NYZ18095.1"/>
    <property type="molecule type" value="Genomic_DNA"/>
</dbReference>
<dbReference type="RefSeq" id="WP_180279869.1">
    <property type="nucleotide sequence ID" value="NZ_JABFDB010000001.1"/>
</dbReference>
<dbReference type="InterPro" id="IPR010982">
    <property type="entry name" value="Lambda_DNA-bd_dom_sf"/>
</dbReference>
<gene>
    <name evidence="2" type="ORF">HND93_00100</name>
</gene>
<dbReference type="PROSITE" id="PS50943">
    <property type="entry name" value="HTH_CROC1"/>
    <property type="match status" value="1"/>
</dbReference>
<keyword evidence="3" id="KW-1185">Reference proteome</keyword>
<feature type="domain" description="HTH cro/C1-type" evidence="1">
    <location>
        <begin position="28"/>
        <end position="65"/>
    </location>
</feature>
<reference evidence="2 3" key="1">
    <citation type="submission" date="2020-05" db="EMBL/GenBank/DDBJ databases">
        <title>Azospirillum oleiclasticum sp. nov, a nitrogen-fixing and heavy crude oil-emulsifying bacterium isolated from the crude oil of Yumen Oilfield.</title>
        <authorList>
            <person name="Wu D."/>
            <person name="Cai M."/>
            <person name="Zhang X."/>
        </authorList>
    </citation>
    <scope>NUCLEOTIDE SEQUENCE [LARGE SCALE GENOMIC DNA]</scope>
    <source>
        <strain evidence="2 3">ROY-1-1-2</strain>
    </source>
</reference>